<organism evidence="7 8">
    <name type="scientific">Lithocarpus litseifolius</name>
    <dbReference type="NCBI Taxonomy" id="425828"/>
    <lineage>
        <taxon>Eukaryota</taxon>
        <taxon>Viridiplantae</taxon>
        <taxon>Streptophyta</taxon>
        <taxon>Embryophyta</taxon>
        <taxon>Tracheophyta</taxon>
        <taxon>Spermatophyta</taxon>
        <taxon>Magnoliopsida</taxon>
        <taxon>eudicotyledons</taxon>
        <taxon>Gunneridae</taxon>
        <taxon>Pentapetalae</taxon>
        <taxon>rosids</taxon>
        <taxon>fabids</taxon>
        <taxon>Fagales</taxon>
        <taxon>Fagaceae</taxon>
        <taxon>Lithocarpus</taxon>
    </lineage>
</organism>
<comment type="caution">
    <text evidence="7">The sequence shown here is derived from an EMBL/GenBank/DDBJ whole genome shotgun (WGS) entry which is preliminary data.</text>
</comment>
<dbReference type="GO" id="GO:0015245">
    <property type="term" value="F:fatty acid transmembrane transporter activity"/>
    <property type="evidence" value="ECO:0007669"/>
    <property type="project" value="TreeGrafter"/>
</dbReference>
<keyword evidence="5 6" id="KW-0472">Membrane</keyword>
<dbReference type="PANTHER" id="PTHR12668:SF48">
    <property type="entry name" value="PROTEIN FATTY ACID EXPORT 1, CHLOROPLASTIC"/>
    <property type="match status" value="1"/>
</dbReference>
<comment type="subcellular location">
    <subcellularLocation>
        <location evidence="1">Membrane</location>
    </subcellularLocation>
</comment>
<reference evidence="7 8" key="1">
    <citation type="submission" date="2024-01" db="EMBL/GenBank/DDBJ databases">
        <title>A telomere-to-telomere, gap-free genome of sweet tea (Lithocarpus litseifolius).</title>
        <authorList>
            <person name="Zhou J."/>
        </authorList>
    </citation>
    <scope>NUCLEOTIDE SEQUENCE [LARGE SCALE GENOMIC DNA]</scope>
    <source>
        <strain evidence="7">Zhou-2022a</strain>
        <tissue evidence="7">Leaf</tissue>
    </source>
</reference>
<dbReference type="InterPro" id="IPR005349">
    <property type="entry name" value="TMEM14"/>
</dbReference>
<comment type="similarity">
    <text evidence="2">Belongs to the TMEM14 family.</text>
</comment>
<evidence type="ECO:0000256" key="3">
    <source>
        <dbReference type="ARBA" id="ARBA00022692"/>
    </source>
</evidence>
<protein>
    <submittedName>
        <fullName evidence="7">Uncharacterized protein</fullName>
    </submittedName>
</protein>
<dbReference type="Proteomes" id="UP001459277">
    <property type="component" value="Unassembled WGS sequence"/>
</dbReference>
<dbReference type="InterPro" id="IPR044890">
    <property type="entry name" value="TMEM14_sf"/>
</dbReference>
<evidence type="ECO:0000256" key="2">
    <source>
        <dbReference type="ARBA" id="ARBA00007590"/>
    </source>
</evidence>
<proteinExistence type="inferred from homology"/>
<dbReference type="GO" id="GO:0009706">
    <property type="term" value="C:chloroplast inner membrane"/>
    <property type="evidence" value="ECO:0007669"/>
    <property type="project" value="TreeGrafter"/>
</dbReference>
<dbReference type="PANTHER" id="PTHR12668">
    <property type="entry name" value="TRANSMEMBRANE PROTEIN 14, 15"/>
    <property type="match status" value="1"/>
</dbReference>
<dbReference type="AlphaFoldDB" id="A0AAW2BMZ0"/>
<name>A0AAW2BMZ0_9ROSI</name>
<evidence type="ECO:0000256" key="6">
    <source>
        <dbReference type="SAM" id="Phobius"/>
    </source>
</evidence>
<keyword evidence="8" id="KW-1185">Reference proteome</keyword>
<gene>
    <name evidence="7" type="ORF">SO802_032272</name>
</gene>
<dbReference type="Pfam" id="PF03647">
    <property type="entry name" value="Tmemb_14"/>
    <property type="match status" value="1"/>
</dbReference>
<evidence type="ECO:0000313" key="7">
    <source>
        <dbReference type="EMBL" id="KAK9987321.1"/>
    </source>
</evidence>
<keyword evidence="3 6" id="KW-0812">Transmembrane</keyword>
<evidence type="ECO:0000256" key="5">
    <source>
        <dbReference type="ARBA" id="ARBA00023136"/>
    </source>
</evidence>
<sequence>MELSHDKVRASLGTFEADASKLHVEGTSKSYPDIEEDIAGNLGSSEPIQENGVIQQKRAAKIHDFCFGIPYGGLVLSGGLLGFVFSRNLATLSTGVLFGGALLALSTFILKIWRQGKSSLPFILGQAALSAALLWKNFQSYSLCCNALLLLLCADLEREPTTKEIEVISKFCIMMRTPKSFSGSESQGRNSILNISPKSKGLTMRGFNEPKGPRDAQIML</sequence>
<accession>A0AAW2BMZ0</accession>
<dbReference type="EMBL" id="JAZDWU010000011">
    <property type="protein sequence ID" value="KAK9987321.1"/>
    <property type="molecule type" value="Genomic_DNA"/>
</dbReference>
<evidence type="ECO:0000256" key="4">
    <source>
        <dbReference type="ARBA" id="ARBA00022989"/>
    </source>
</evidence>
<dbReference type="Gene3D" id="1.10.10.1740">
    <property type="entry name" value="Transmembrane protein 14-like"/>
    <property type="match status" value="1"/>
</dbReference>
<evidence type="ECO:0000256" key="1">
    <source>
        <dbReference type="ARBA" id="ARBA00004370"/>
    </source>
</evidence>
<feature type="transmembrane region" description="Helical" evidence="6">
    <location>
        <begin position="92"/>
        <end position="113"/>
    </location>
</feature>
<feature type="transmembrane region" description="Helical" evidence="6">
    <location>
        <begin position="65"/>
        <end position="86"/>
    </location>
</feature>
<keyword evidence="4 6" id="KW-1133">Transmembrane helix</keyword>
<evidence type="ECO:0000313" key="8">
    <source>
        <dbReference type="Proteomes" id="UP001459277"/>
    </source>
</evidence>